<dbReference type="EMBL" id="JAODUO010000884">
    <property type="protein sequence ID" value="KAK2173316.1"/>
    <property type="molecule type" value="Genomic_DNA"/>
</dbReference>
<evidence type="ECO:0000313" key="1">
    <source>
        <dbReference type="EMBL" id="KAK2140953.1"/>
    </source>
</evidence>
<evidence type="ECO:0000313" key="2">
    <source>
        <dbReference type="EMBL" id="KAK2173316.1"/>
    </source>
</evidence>
<accession>A0AAD9IV70</accession>
<evidence type="ECO:0000313" key="3">
    <source>
        <dbReference type="Proteomes" id="UP001209878"/>
    </source>
</evidence>
<dbReference type="Proteomes" id="UP001209878">
    <property type="component" value="Unassembled WGS sequence"/>
</dbReference>
<comment type="caution">
    <text evidence="1">The sequence shown here is derived from an EMBL/GenBank/DDBJ whole genome shotgun (WGS) entry which is preliminary data.</text>
</comment>
<reference evidence="1" key="1">
    <citation type="journal article" date="2023" name="Mol. Biol. Evol.">
        <title>Third-Generation Sequencing Reveals the Adaptive Role of the Epigenome in Three Deep-Sea Polychaetes.</title>
        <authorList>
            <person name="Perez M."/>
            <person name="Aroh O."/>
            <person name="Sun Y."/>
            <person name="Lan Y."/>
            <person name="Juniper S.K."/>
            <person name="Young C.R."/>
            <person name="Angers B."/>
            <person name="Qian P.Y."/>
        </authorList>
    </citation>
    <scope>NUCLEOTIDE SEQUENCE</scope>
    <source>
        <strain evidence="1">R07B-5</strain>
    </source>
</reference>
<sequence length="93" mass="10673">MKATLNIGLERDIGSNFRLKQRLTHGRLCRYVKDSCVLMYFEGAEITSNHCASVVHKVKSWLLEAAEQEQIKHTMRIMVTFDKICSSDKINVS</sequence>
<dbReference type="AlphaFoldDB" id="A0AAD9IV70"/>
<name>A0AAD9IV70_RIDPI</name>
<protein>
    <submittedName>
        <fullName evidence="1">Uncharacterized protein</fullName>
    </submittedName>
</protein>
<keyword evidence="3" id="KW-1185">Reference proteome</keyword>
<gene>
    <name evidence="1" type="ORF">NP493_5484g00000</name>
    <name evidence="2" type="ORF">NP493_884g00012</name>
</gene>
<proteinExistence type="predicted"/>
<organism evidence="1 3">
    <name type="scientific">Ridgeia piscesae</name>
    <name type="common">Tubeworm</name>
    <dbReference type="NCBI Taxonomy" id="27915"/>
    <lineage>
        <taxon>Eukaryota</taxon>
        <taxon>Metazoa</taxon>
        <taxon>Spiralia</taxon>
        <taxon>Lophotrochozoa</taxon>
        <taxon>Annelida</taxon>
        <taxon>Polychaeta</taxon>
        <taxon>Sedentaria</taxon>
        <taxon>Canalipalpata</taxon>
        <taxon>Sabellida</taxon>
        <taxon>Siboglinidae</taxon>
        <taxon>Ridgeia</taxon>
    </lineage>
</organism>
<dbReference type="EMBL" id="JAODUO010005468">
    <property type="protein sequence ID" value="KAK2140953.1"/>
    <property type="molecule type" value="Genomic_DNA"/>
</dbReference>